<dbReference type="Proteomes" id="UP000093759">
    <property type="component" value="Unassembled WGS sequence"/>
</dbReference>
<feature type="compositionally biased region" description="Pro residues" evidence="1">
    <location>
        <begin position="313"/>
        <end position="337"/>
    </location>
</feature>
<feature type="compositionally biased region" description="Low complexity" evidence="1">
    <location>
        <begin position="300"/>
        <end position="312"/>
    </location>
</feature>
<feature type="compositionally biased region" description="Pro residues" evidence="1">
    <location>
        <begin position="186"/>
        <end position="209"/>
    </location>
</feature>
<accession>A0A1A3U496</accession>
<reference evidence="5" key="1">
    <citation type="submission" date="2016-06" db="EMBL/GenBank/DDBJ databases">
        <authorList>
            <person name="Sutton G."/>
            <person name="Brinkac L."/>
            <person name="Sanka R."/>
            <person name="Adams M."/>
            <person name="Lau E."/>
            <person name="Garcia-Basteiro A."/>
            <person name="Lopez-Varela E."/>
            <person name="Palencia S."/>
        </authorList>
    </citation>
    <scope>NUCLEOTIDE SEQUENCE [LARGE SCALE GENOMIC DNA]</scope>
    <source>
        <strain evidence="5">1274684.2</strain>
    </source>
</reference>
<feature type="region of interest" description="Disordered" evidence="1">
    <location>
        <begin position="136"/>
        <end position="209"/>
    </location>
</feature>
<dbReference type="Pfam" id="PF18646">
    <property type="entry name" value="DUF5632"/>
    <property type="match status" value="1"/>
</dbReference>
<feature type="region of interest" description="Disordered" evidence="1">
    <location>
        <begin position="276"/>
        <end position="344"/>
    </location>
</feature>
<evidence type="ECO:0000259" key="2">
    <source>
        <dbReference type="Pfam" id="PF18645"/>
    </source>
</evidence>
<dbReference type="Pfam" id="PF18645">
    <property type="entry name" value="DUF5631"/>
    <property type="match status" value="1"/>
</dbReference>
<dbReference type="AlphaFoldDB" id="A0A1A3U496"/>
<evidence type="ECO:0000256" key="1">
    <source>
        <dbReference type="SAM" id="MobiDB-lite"/>
    </source>
</evidence>
<evidence type="ECO:0000259" key="3">
    <source>
        <dbReference type="Pfam" id="PF18646"/>
    </source>
</evidence>
<comment type="caution">
    <text evidence="4">The sequence shown here is derived from an EMBL/GenBank/DDBJ whole genome shotgun (WGS) entry which is preliminary data.</text>
</comment>
<feature type="region of interest" description="Disordered" evidence="1">
    <location>
        <begin position="244"/>
        <end position="263"/>
    </location>
</feature>
<protein>
    <recommendedName>
        <fullName evidence="6">Transmembrane protein</fullName>
    </recommendedName>
</protein>
<dbReference type="InterPro" id="IPR040833">
    <property type="entry name" value="DUF5631"/>
</dbReference>
<feature type="domain" description="DUF5632" evidence="3">
    <location>
        <begin position="342"/>
        <end position="422"/>
    </location>
</feature>
<evidence type="ECO:0008006" key="6">
    <source>
        <dbReference type="Google" id="ProtNLM"/>
    </source>
</evidence>
<gene>
    <name evidence="4" type="ORF">A5648_19720</name>
</gene>
<sequence>MAIFGRRSARQRLRNAARESLAIPAFSAPVDCSAWVLGGLWPAELATITPATAPLADYLNADLRRIANSANEKLHAIGRSGLAGQARQTAEARVINVARAFAVLRVESTVRQLHKEALEIRTEYVSLNAAPVPVEVREQTPPAPPSPPRPPEPEQVRPPEPSLASGNRRRGRARHRLPEPVIAEPPRNPAPPPPVEVAPPPAPVEVAPPPPPVPAVGEVFDAVDQDRPDLPFGAGPLVIDSVEEESPTTAFPAEPVVPLAEAQEDLTAVIPAAPELAPIPEPTPAPEPPPAPEPRPVPEPASALEQPSVAEPAPVPASAPPPVPPPPAEPAPTPPAQPAVAESSEQRLQRLLAFVARQEPALRWAIGTFADGRTLLVTDIADGWIPSGIELPAGVQLLEPGRRSGTATAMLGTPTESASYHPGDRLGWASDFGETDASVQPRELAPIADLGWQLSEATHWRDGLPRMANTLAKAGSAGTGVADAEIDLLRVHLDTMRYQLLAQYPDTDTAVVLNCMLLAATEGVATGDAVSANYHYSWFRTLSAPPASQWDPQT</sequence>
<evidence type="ECO:0000313" key="4">
    <source>
        <dbReference type="EMBL" id="OBK89709.1"/>
    </source>
</evidence>
<proteinExistence type="predicted"/>
<feature type="compositionally biased region" description="Pro residues" evidence="1">
    <location>
        <begin position="277"/>
        <end position="299"/>
    </location>
</feature>
<feature type="compositionally biased region" description="Pro residues" evidence="1">
    <location>
        <begin position="141"/>
        <end position="150"/>
    </location>
</feature>
<organism evidence="4 5">
    <name type="scientific">Mycolicibacter sinensis (strain JDM601)</name>
    <name type="common">Mycobacterium sinense</name>
    <dbReference type="NCBI Taxonomy" id="875328"/>
    <lineage>
        <taxon>Bacteria</taxon>
        <taxon>Bacillati</taxon>
        <taxon>Actinomycetota</taxon>
        <taxon>Actinomycetes</taxon>
        <taxon>Mycobacteriales</taxon>
        <taxon>Mycobacteriaceae</taxon>
        <taxon>Mycolicibacter</taxon>
    </lineage>
</organism>
<dbReference type="InterPro" id="IPR040604">
    <property type="entry name" value="DUF5632"/>
</dbReference>
<evidence type="ECO:0000313" key="5">
    <source>
        <dbReference type="Proteomes" id="UP000093759"/>
    </source>
</evidence>
<name>A0A1A3U496_MYCSD</name>
<feature type="domain" description="DUF5631" evidence="2">
    <location>
        <begin position="447"/>
        <end position="542"/>
    </location>
</feature>
<dbReference type="EMBL" id="LZMF01000037">
    <property type="protein sequence ID" value="OBK89709.1"/>
    <property type="molecule type" value="Genomic_DNA"/>
</dbReference>